<name>A0AAV4T2F9_CAEEX</name>
<keyword evidence="3" id="KW-1185">Reference proteome</keyword>
<evidence type="ECO:0000313" key="2">
    <source>
        <dbReference type="EMBL" id="GIY38945.1"/>
    </source>
</evidence>
<dbReference type="AlphaFoldDB" id="A0AAV4T2F9"/>
<protein>
    <submittedName>
        <fullName evidence="2">Uncharacterized protein</fullName>
    </submittedName>
</protein>
<reference evidence="2 3" key="1">
    <citation type="submission" date="2021-06" db="EMBL/GenBank/DDBJ databases">
        <title>Caerostris extrusa draft genome.</title>
        <authorList>
            <person name="Kono N."/>
            <person name="Arakawa K."/>
        </authorList>
    </citation>
    <scope>NUCLEOTIDE SEQUENCE [LARGE SCALE GENOMIC DNA]</scope>
</reference>
<dbReference type="Proteomes" id="UP001054945">
    <property type="component" value="Unassembled WGS sequence"/>
</dbReference>
<comment type="caution">
    <text evidence="2">The sequence shown here is derived from an EMBL/GenBank/DDBJ whole genome shotgun (WGS) entry which is preliminary data.</text>
</comment>
<accession>A0AAV4T2F9</accession>
<gene>
    <name evidence="2" type="ORF">CEXT_807491</name>
</gene>
<evidence type="ECO:0000256" key="1">
    <source>
        <dbReference type="SAM" id="MobiDB-lite"/>
    </source>
</evidence>
<proteinExistence type="predicted"/>
<dbReference type="EMBL" id="BPLR01010380">
    <property type="protein sequence ID" value="GIY38945.1"/>
    <property type="molecule type" value="Genomic_DNA"/>
</dbReference>
<evidence type="ECO:0000313" key="3">
    <source>
        <dbReference type="Proteomes" id="UP001054945"/>
    </source>
</evidence>
<sequence>MVSTGHFPTIECPNEIYRQPPADHPCTANPYSGHDGGSSTPSIPLFNNRLLREYILAGPFDMSLSLVI</sequence>
<feature type="region of interest" description="Disordered" evidence="1">
    <location>
        <begin position="1"/>
        <end position="39"/>
    </location>
</feature>
<organism evidence="2 3">
    <name type="scientific">Caerostris extrusa</name>
    <name type="common">Bark spider</name>
    <name type="synonym">Caerostris bankana</name>
    <dbReference type="NCBI Taxonomy" id="172846"/>
    <lineage>
        <taxon>Eukaryota</taxon>
        <taxon>Metazoa</taxon>
        <taxon>Ecdysozoa</taxon>
        <taxon>Arthropoda</taxon>
        <taxon>Chelicerata</taxon>
        <taxon>Arachnida</taxon>
        <taxon>Araneae</taxon>
        <taxon>Araneomorphae</taxon>
        <taxon>Entelegynae</taxon>
        <taxon>Araneoidea</taxon>
        <taxon>Araneidae</taxon>
        <taxon>Caerostris</taxon>
    </lineage>
</organism>